<reference evidence="2 3" key="1">
    <citation type="journal article" date="2015" name="Antonie Van Leeuwenhoek">
        <title>Bosea vaviloviae sp. nov., a new species of slow-growing rhizobia isolated from nodules of the relict species Vavilovia formosa (Stev.) Fed.</title>
        <authorList>
            <person name="Safronova V.I."/>
            <person name="Kuznetsova I.G."/>
            <person name="Sazanova A.L."/>
            <person name="Kimeklis A.K."/>
            <person name="Belimov A.A."/>
            <person name="Andronov E.E."/>
            <person name="Pinaev A.G."/>
            <person name="Chizhevskaya E.P."/>
            <person name="Pukhaev A.R."/>
            <person name="Popov K.P."/>
            <person name="Willems A."/>
            <person name="Tikhonovich I.A."/>
        </authorList>
    </citation>
    <scope>NUCLEOTIDE SEQUENCE [LARGE SCALE GENOMIC DNA]</scope>
    <source>
        <strain evidence="2 3">Vaf18</strain>
    </source>
</reference>
<accession>A0A1D7U4L5</accession>
<organism evidence="2 3">
    <name type="scientific">Bosea vaviloviae</name>
    <dbReference type="NCBI Taxonomy" id="1526658"/>
    <lineage>
        <taxon>Bacteria</taxon>
        <taxon>Pseudomonadati</taxon>
        <taxon>Pseudomonadota</taxon>
        <taxon>Alphaproteobacteria</taxon>
        <taxon>Hyphomicrobiales</taxon>
        <taxon>Boseaceae</taxon>
        <taxon>Bosea</taxon>
    </lineage>
</organism>
<dbReference type="KEGG" id="bvv:BHK69_19385"/>
<dbReference type="EMBL" id="CP017147">
    <property type="protein sequence ID" value="AOO82320.1"/>
    <property type="molecule type" value="Genomic_DNA"/>
</dbReference>
<proteinExistence type="predicted"/>
<gene>
    <name evidence="2" type="ORF">BHK69_19385</name>
</gene>
<protein>
    <submittedName>
        <fullName evidence="2">Uncharacterized protein</fullName>
    </submittedName>
</protein>
<evidence type="ECO:0000313" key="3">
    <source>
        <dbReference type="Proteomes" id="UP000094969"/>
    </source>
</evidence>
<dbReference type="RefSeq" id="WP_069691530.1">
    <property type="nucleotide sequence ID" value="NZ_CP017147.1"/>
</dbReference>
<keyword evidence="1" id="KW-0472">Membrane</keyword>
<keyword evidence="3" id="KW-1185">Reference proteome</keyword>
<evidence type="ECO:0000313" key="2">
    <source>
        <dbReference type="EMBL" id="AOO82320.1"/>
    </source>
</evidence>
<dbReference type="Proteomes" id="UP000094969">
    <property type="component" value="Chromosome"/>
</dbReference>
<evidence type="ECO:0000256" key="1">
    <source>
        <dbReference type="SAM" id="Phobius"/>
    </source>
</evidence>
<dbReference type="AlphaFoldDB" id="A0A1D7U4L5"/>
<feature type="transmembrane region" description="Helical" evidence="1">
    <location>
        <begin position="20"/>
        <end position="38"/>
    </location>
</feature>
<keyword evidence="1" id="KW-1133">Transmembrane helix</keyword>
<keyword evidence="1" id="KW-0812">Transmembrane</keyword>
<name>A0A1D7U4L5_9HYPH</name>
<dbReference type="OrthoDB" id="8162809at2"/>
<sequence length="86" mass="9246">MRLIELFWKNDRGTMVADVAKAAVAIGFLSVVAVNFVSTQTAKLDTERLTQVASAASKGKPVDPMITGSLQKTANQTRLDPCVVPR</sequence>